<reference evidence="3 4" key="1">
    <citation type="submission" date="2014-03" db="EMBL/GenBank/DDBJ databases">
        <title>Genomics of Bifidobacteria.</title>
        <authorList>
            <person name="Ventura M."/>
            <person name="Milani C."/>
            <person name="Lugli G.A."/>
        </authorList>
    </citation>
    <scope>NUCLEOTIDE SEQUENCE [LARGE SCALE GENOMIC DNA]</scope>
    <source>
        <strain evidence="3 4">LMG 21775</strain>
    </source>
</reference>
<dbReference type="Proteomes" id="UP000029050">
    <property type="component" value="Unassembled WGS sequence"/>
</dbReference>
<keyword evidence="2" id="KW-1133">Transmembrane helix</keyword>
<dbReference type="EMBL" id="JGZI01000010">
    <property type="protein sequence ID" value="KFI81229.1"/>
    <property type="molecule type" value="Genomic_DNA"/>
</dbReference>
<proteinExistence type="predicted"/>
<evidence type="ECO:0000256" key="1">
    <source>
        <dbReference type="SAM" id="MobiDB-lite"/>
    </source>
</evidence>
<keyword evidence="2" id="KW-0812">Transmembrane</keyword>
<dbReference type="RefSeq" id="WP_033496299.1">
    <property type="nucleotide sequence ID" value="NZ_BAABVZ010000003.1"/>
</dbReference>
<dbReference type="AlphaFoldDB" id="A0A087CD79"/>
<organism evidence="3 4">
    <name type="scientific">Bifidobacterium psychraerophilum</name>
    <dbReference type="NCBI Taxonomy" id="218140"/>
    <lineage>
        <taxon>Bacteria</taxon>
        <taxon>Bacillati</taxon>
        <taxon>Actinomycetota</taxon>
        <taxon>Actinomycetes</taxon>
        <taxon>Bifidobacteriales</taxon>
        <taxon>Bifidobacteriaceae</taxon>
        <taxon>Bifidobacterium</taxon>
    </lineage>
</organism>
<feature type="transmembrane region" description="Helical" evidence="2">
    <location>
        <begin position="89"/>
        <end position="108"/>
    </location>
</feature>
<feature type="compositionally biased region" description="Basic residues" evidence="1">
    <location>
        <begin position="1"/>
        <end position="10"/>
    </location>
</feature>
<sequence>MANRAARRAQARSNQKGIPSQYDQSNGRGRSGMIDEHALQERSRRLQNHESAEWKPSGGTDLDAVQVDQQQRNENPMHMPHSPRQWMRLISWVLIVAACIAFLVIMWLSSVPLWLVITISAVFAVGVLSLFFVGGSPHENPNLDDYGAAV</sequence>
<evidence type="ECO:0008006" key="5">
    <source>
        <dbReference type="Google" id="ProtNLM"/>
    </source>
</evidence>
<keyword evidence="4" id="KW-1185">Reference proteome</keyword>
<protein>
    <recommendedName>
        <fullName evidence="5">Tripartite tricarboxylate transporter TctB family protein</fullName>
    </recommendedName>
</protein>
<dbReference type="STRING" id="218140.BPSY_1637"/>
<dbReference type="OrthoDB" id="3242741at2"/>
<feature type="compositionally biased region" description="Polar residues" evidence="1">
    <location>
        <begin position="13"/>
        <end position="28"/>
    </location>
</feature>
<name>A0A087CD79_9BIFI</name>
<dbReference type="eggNOG" id="ENOG5032C84">
    <property type="taxonomic scope" value="Bacteria"/>
</dbReference>
<keyword evidence="2" id="KW-0472">Membrane</keyword>
<dbReference type="GeneID" id="98300827"/>
<comment type="caution">
    <text evidence="3">The sequence shown here is derived from an EMBL/GenBank/DDBJ whole genome shotgun (WGS) entry which is preliminary data.</text>
</comment>
<evidence type="ECO:0000256" key="2">
    <source>
        <dbReference type="SAM" id="Phobius"/>
    </source>
</evidence>
<feature type="transmembrane region" description="Helical" evidence="2">
    <location>
        <begin position="114"/>
        <end position="133"/>
    </location>
</feature>
<evidence type="ECO:0000313" key="4">
    <source>
        <dbReference type="Proteomes" id="UP000029050"/>
    </source>
</evidence>
<feature type="compositionally biased region" description="Basic and acidic residues" evidence="1">
    <location>
        <begin position="33"/>
        <end position="53"/>
    </location>
</feature>
<accession>A0A087CD79</accession>
<feature type="region of interest" description="Disordered" evidence="1">
    <location>
        <begin position="1"/>
        <end position="62"/>
    </location>
</feature>
<evidence type="ECO:0000313" key="3">
    <source>
        <dbReference type="EMBL" id="KFI81229.1"/>
    </source>
</evidence>
<gene>
    <name evidence="3" type="ORF">BPSY_1637</name>
</gene>